<dbReference type="AlphaFoldDB" id="A0A521EGE7"/>
<keyword evidence="3" id="KW-1185">Reference proteome</keyword>
<feature type="transmembrane region" description="Helical" evidence="1">
    <location>
        <begin position="36"/>
        <end position="57"/>
    </location>
</feature>
<name>A0A521EGE7_9BACT</name>
<dbReference type="RefSeq" id="WP_142455167.1">
    <property type="nucleotide sequence ID" value="NZ_FXTP01000012.1"/>
</dbReference>
<dbReference type="OrthoDB" id="594989at2"/>
<dbReference type="Pfam" id="PF14126">
    <property type="entry name" value="DUF4293"/>
    <property type="match status" value="1"/>
</dbReference>
<feature type="transmembrane region" description="Helical" evidence="1">
    <location>
        <begin position="104"/>
        <end position="121"/>
    </location>
</feature>
<keyword evidence="1" id="KW-0472">Membrane</keyword>
<keyword evidence="1" id="KW-0812">Transmembrane</keyword>
<proteinExistence type="predicted"/>
<evidence type="ECO:0000256" key="1">
    <source>
        <dbReference type="SAM" id="Phobius"/>
    </source>
</evidence>
<protein>
    <recommendedName>
        <fullName evidence="4">DUF4293 domain-containing protein</fullName>
    </recommendedName>
</protein>
<gene>
    <name evidence="2" type="ORF">SAMN06265219_11214</name>
</gene>
<keyword evidence="1" id="KW-1133">Transmembrane helix</keyword>
<evidence type="ECO:0008006" key="4">
    <source>
        <dbReference type="Google" id="ProtNLM"/>
    </source>
</evidence>
<dbReference type="InterPro" id="IPR025635">
    <property type="entry name" value="DUF4293"/>
</dbReference>
<evidence type="ECO:0000313" key="3">
    <source>
        <dbReference type="Proteomes" id="UP000317557"/>
    </source>
</evidence>
<dbReference type="Proteomes" id="UP000317557">
    <property type="component" value="Unassembled WGS sequence"/>
</dbReference>
<accession>A0A521EGE7</accession>
<dbReference type="EMBL" id="FXTP01000012">
    <property type="protein sequence ID" value="SMO82968.1"/>
    <property type="molecule type" value="Genomic_DNA"/>
</dbReference>
<feature type="transmembrane region" description="Helical" evidence="1">
    <location>
        <begin position="77"/>
        <end position="98"/>
    </location>
</feature>
<evidence type="ECO:0000313" key="2">
    <source>
        <dbReference type="EMBL" id="SMO82968.1"/>
    </source>
</evidence>
<reference evidence="2 3" key="1">
    <citation type="submission" date="2017-05" db="EMBL/GenBank/DDBJ databases">
        <authorList>
            <person name="Varghese N."/>
            <person name="Submissions S."/>
        </authorList>
    </citation>
    <scope>NUCLEOTIDE SEQUENCE [LARGE SCALE GENOMIC DNA]</scope>
    <source>
        <strain evidence="2 3">DSM 21985</strain>
    </source>
</reference>
<organism evidence="2 3">
    <name type="scientific">Gracilimonas mengyeensis</name>
    <dbReference type="NCBI Taxonomy" id="1302730"/>
    <lineage>
        <taxon>Bacteria</taxon>
        <taxon>Pseudomonadati</taxon>
        <taxon>Balneolota</taxon>
        <taxon>Balneolia</taxon>
        <taxon>Balneolales</taxon>
        <taxon>Balneolaceae</taxon>
        <taxon>Gracilimonas</taxon>
    </lineage>
</organism>
<sequence length="135" mass="15170">MIQRLQTVFLAVATLLNLSAYFTPIYDKAMADPQQWIGYGLAISLLIPMAINILAIFLYENRKNQMSWVKRSGLMQVIALGFCAGVMLSMGGIGTYLWDEALGTGLVLLGLIFQILALRNIRKDEELVRSMDRIR</sequence>